<dbReference type="InterPro" id="IPR050570">
    <property type="entry name" value="Cell_wall_metabolism_enzyme"/>
</dbReference>
<dbReference type="Gene3D" id="2.70.70.10">
    <property type="entry name" value="Glucose Permease (Domain IIA)"/>
    <property type="match status" value="1"/>
</dbReference>
<evidence type="ECO:0000259" key="3">
    <source>
        <dbReference type="Pfam" id="PF01551"/>
    </source>
</evidence>
<feature type="chain" id="PRO_5045411091" evidence="2">
    <location>
        <begin position="27"/>
        <end position="229"/>
    </location>
</feature>
<gene>
    <name evidence="4" type="ORF">QYE77_15035</name>
</gene>
<dbReference type="SUPFAM" id="SSF51261">
    <property type="entry name" value="Duplicated hybrid motif"/>
    <property type="match status" value="1"/>
</dbReference>
<dbReference type="EMBL" id="JAUHMF010000010">
    <property type="protein sequence ID" value="MDT8899578.1"/>
    <property type="molecule type" value="Genomic_DNA"/>
</dbReference>
<keyword evidence="4" id="KW-0614">Plasmid</keyword>
<comment type="caution">
    <text evidence="4">The sequence shown here is derived from an EMBL/GenBank/DDBJ whole genome shotgun (WGS) entry which is preliminary data.</text>
</comment>
<dbReference type="PANTHER" id="PTHR21666">
    <property type="entry name" value="PEPTIDASE-RELATED"/>
    <property type="match status" value="1"/>
</dbReference>
<dbReference type="Proteomes" id="UP001254165">
    <property type="component" value="Unassembled WGS sequence"/>
</dbReference>
<dbReference type="RefSeq" id="WP_315626235.1">
    <property type="nucleotide sequence ID" value="NZ_JAUHMF010000010.1"/>
</dbReference>
<dbReference type="InterPro" id="IPR016047">
    <property type="entry name" value="M23ase_b-sheet_dom"/>
</dbReference>
<keyword evidence="1 2" id="KW-0732">Signal</keyword>
<organism evidence="4 5">
    <name type="scientific">Thermanaerothrix solaris</name>
    <dbReference type="NCBI Taxonomy" id="3058434"/>
    <lineage>
        <taxon>Bacteria</taxon>
        <taxon>Bacillati</taxon>
        <taxon>Chloroflexota</taxon>
        <taxon>Anaerolineae</taxon>
        <taxon>Anaerolineales</taxon>
        <taxon>Anaerolineaceae</taxon>
        <taxon>Thermanaerothrix</taxon>
    </lineage>
</organism>
<keyword evidence="4" id="KW-0378">Hydrolase</keyword>
<feature type="domain" description="M23ase beta-sheet core" evidence="3">
    <location>
        <begin position="105"/>
        <end position="196"/>
    </location>
</feature>
<proteinExistence type="predicted"/>
<evidence type="ECO:0000256" key="1">
    <source>
        <dbReference type="ARBA" id="ARBA00022729"/>
    </source>
</evidence>
<accession>A0ABU3NRX9</accession>
<dbReference type="InterPro" id="IPR011055">
    <property type="entry name" value="Dup_hybrid_motif"/>
</dbReference>
<reference evidence="4 5" key="1">
    <citation type="submission" date="2023-07" db="EMBL/GenBank/DDBJ databases">
        <title>Novel species of Thermanaerothrix with wide hydrolytic capabilities.</title>
        <authorList>
            <person name="Zayulina K.S."/>
            <person name="Podosokorskaya O.A."/>
            <person name="Elcheninov A.G."/>
        </authorList>
    </citation>
    <scope>NUCLEOTIDE SEQUENCE [LARGE SCALE GENOMIC DNA]</scope>
    <source>
        <strain evidence="4 5">4228-RoL</strain>
        <plasmid evidence="4">p4228-RoL</plasmid>
    </source>
</reference>
<evidence type="ECO:0000313" key="5">
    <source>
        <dbReference type="Proteomes" id="UP001254165"/>
    </source>
</evidence>
<geneLocation type="plasmid" evidence="4">
    <name>p4228-RoL</name>
</geneLocation>
<dbReference type="Pfam" id="PF01551">
    <property type="entry name" value="Peptidase_M23"/>
    <property type="match status" value="1"/>
</dbReference>
<evidence type="ECO:0000256" key="2">
    <source>
        <dbReference type="SAM" id="SignalP"/>
    </source>
</evidence>
<evidence type="ECO:0000313" key="4">
    <source>
        <dbReference type="EMBL" id="MDT8899578.1"/>
    </source>
</evidence>
<keyword evidence="5" id="KW-1185">Reference proteome</keyword>
<dbReference type="CDD" id="cd12797">
    <property type="entry name" value="M23_peptidase"/>
    <property type="match status" value="1"/>
</dbReference>
<dbReference type="EC" id="3.4.-.-" evidence="4"/>
<name>A0ABU3NRX9_9CHLR</name>
<dbReference type="GO" id="GO:0016787">
    <property type="term" value="F:hydrolase activity"/>
    <property type="evidence" value="ECO:0007669"/>
    <property type="project" value="UniProtKB-KW"/>
</dbReference>
<feature type="signal peptide" evidence="2">
    <location>
        <begin position="1"/>
        <end position="26"/>
    </location>
</feature>
<protein>
    <submittedName>
        <fullName evidence="4">M23 family metallopeptidase</fullName>
        <ecNumber evidence="4">3.4.-.-</ecNumber>
    </submittedName>
</protein>
<sequence>MKKIFIAAIALPFITWLCYVSLFAAAAASIVNQIPDPARGAYQAWLNDVPQETYTDHEGTSGEPYSGGSIPKDGYTGPVSFACILPPQYGYLTDTYGTYRGGNYVHSGIDFGCYGREDLPVYTPYGGKVVFAGWSRVGYGNLVVIENNGVQVYLAHNSELWVAPGDIVTAGTPIGRCGSTGNSTGPHVHFEVRLWNEREERWKPVDPNAIWLPGQSADCSWYHLKEELP</sequence>
<dbReference type="PANTHER" id="PTHR21666:SF289">
    <property type="entry name" value="L-ALA--D-GLU ENDOPEPTIDASE"/>
    <property type="match status" value="1"/>
</dbReference>